<dbReference type="Pfam" id="PF07690">
    <property type="entry name" value="MFS_1"/>
    <property type="match status" value="1"/>
</dbReference>
<dbReference type="HOGENOM" id="CLU_029352_1_1_4"/>
<keyword evidence="5 6" id="KW-0472">Membrane</keyword>
<proteinExistence type="predicted"/>
<comment type="subcellular location">
    <subcellularLocation>
        <location evidence="1">Membrane</location>
        <topology evidence="1">Multi-pass membrane protein</topology>
    </subcellularLocation>
</comment>
<feature type="transmembrane region" description="Helical" evidence="6">
    <location>
        <begin position="70"/>
        <end position="93"/>
    </location>
</feature>
<dbReference type="AlphaFoldDB" id="G4CHT9"/>
<evidence type="ECO:0000313" key="7">
    <source>
        <dbReference type="EMBL" id="EGY52617.1"/>
    </source>
</evidence>
<dbReference type="EMBL" id="AGAY01000044">
    <property type="protein sequence ID" value="EGY52617.1"/>
    <property type="molecule type" value="Genomic_DNA"/>
</dbReference>
<feature type="transmembrane region" description="Helical" evidence="6">
    <location>
        <begin position="403"/>
        <end position="421"/>
    </location>
</feature>
<dbReference type="InterPro" id="IPR036259">
    <property type="entry name" value="MFS_trans_sf"/>
</dbReference>
<feature type="transmembrane region" description="Helical" evidence="6">
    <location>
        <begin position="493"/>
        <end position="511"/>
    </location>
</feature>
<comment type="caution">
    <text evidence="7">The sequence shown here is derived from an EMBL/GenBank/DDBJ whole genome shotgun (WGS) entry which is preliminary data.</text>
</comment>
<evidence type="ECO:0000313" key="8">
    <source>
        <dbReference type="Proteomes" id="UP000003019"/>
    </source>
</evidence>
<dbReference type="Proteomes" id="UP000003019">
    <property type="component" value="Unassembled WGS sequence"/>
</dbReference>
<keyword evidence="7" id="KW-0378">Hydrolase</keyword>
<feature type="transmembrane region" description="Helical" evidence="6">
    <location>
        <begin position="251"/>
        <end position="273"/>
    </location>
</feature>
<feature type="transmembrane region" description="Helical" evidence="6">
    <location>
        <begin position="181"/>
        <end position="200"/>
    </location>
</feature>
<keyword evidence="8" id="KW-1185">Reference proteome</keyword>
<dbReference type="PANTHER" id="PTHR12778">
    <property type="entry name" value="SOLUTE CARRIER FAMILY 33 ACETYL-COA TRANSPORTER -RELATED"/>
    <property type="match status" value="1"/>
</dbReference>
<evidence type="ECO:0000256" key="1">
    <source>
        <dbReference type="ARBA" id="ARBA00004141"/>
    </source>
</evidence>
<dbReference type="GO" id="GO:0008800">
    <property type="term" value="F:beta-lactamase activity"/>
    <property type="evidence" value="ECO:0007669"/>
    <property type="project" value="UniProtKB-EC"/>
</dbReference>
<evidence type="ECO:0000256" key="4">
    <source>
        <dbReference type="ARBA" id="ARBA00022989"/>
    </source>
</evidence>
<gene>
    <name evidence="7" type="primary">ampG</name>
    <name evidence="7" type="ORF">HMPREF9371_1178</name>
</gene>
<dbReference type="NCBIfam" id="TIGR00901">
    <property type="entry name" value="2A0125"/>
    <property type="match status" value="1"/>
</dbReference>
<feature type="transmembrane region" description="Helical" evidence="6">
    <location>
        <begin position="427"/>
        <end position="449"/>
    </location>
</feature>
<dbReference type="GO" id="GO:0016020">
    <property type="term" value="C:membrane"/>
    <property type="evidence" value="ECO:0007669"/>
    <property type="project" value="UniProtKB-SubCell"/>
</dbReference>
<dbReference type="SUPFAM" id="SSF103473">
    <property type="entry name" value="MFS general substrate transporter"/>
    <property type="match status" value="1"/>
</dbReference>
<dbReference type="EC" id="3.5.2.6" evidence="7"/>
<evidence type="ECO:0000256" key="6">
    <source>
        <dbReference type="SAM" id="Phobius"/>
    </source>
</evidence>
<feature type="transmembrane region" description="Helical" evidence="6">
    <location>
        <begin position="130"/>
        <end position="147"/>
    </location>
</feature>
<dbReference type="PATRIC" id="fig|1032488.3.peg.1106"/>
<keyword evidence="3 6" id="KW-0812">Transmembrane</keyword>
<protein>
    <submittedName>
        <fullName evidence="7">Beta-lactamase induction signal transducer AmpG</fullName>
        <ecNumber evidence="7">3.5.2.6</ecNumber>
    </submittedName>
</protein>
<feature type="transmembrane region" description="Helical" evidence="6">
    <location>
        <begin position="33"/>
        <end position="58"/>
    </location>
</feature>
<feature type="transmembrane region" description="Helical" evidence="6">
    <location>
        <begin position="372"/>
        <end position="391"/>
    </location>
</feature>
<dbReference type="InterPro" id="IPR011701">
    <property type="entry name" value="MFS"/>
</dbReference>
<feature type="transmembrane region" description="Helical" evidence="6">
    <location>
        <begin position="293"/>
        <end position="315"/>
    </location>
</feature>
<reference evidence="7 8" key="1">
    <citation type="submission" date="2011-05" db="EMBL/GenBank/DDBJ databases">
        <authorList>
            <person name="Muzny D."/>
            <person name="Qin X."/>
            <person name="Deng J."/>
            <person name="Jiang H."/>
            <person name="Liu Y."/>
            <person name="Qu J."/>
            <person name="Song X.-Z."/>
            <person name="Zhang L."/>
            <person name="Thornton R."/>
            <person name="Coyle M."/>
            <person name="Francisco L."/>
            <person name="Jackson L."/>
            <person name="Javaid M."/>
            <person name="Korchina V."/>
            <person name="Kovar C."/>
            <person name="Mata R."/>
            <person name="Mathew T."/>
            <person name="Ngo R."/>
            <person name="Nguyen L."/>
            <person name="Nguyen N."/>
            <person name="Okwuonu G."/>
            <person name="Ongeri F."/>
            <person name="Pham C."/>
            <person name="Simmons D."/>
            <person name="Wilczek-Boney K."/>
            <person name="Hale W."/>
            <person name="Jakkamsetti A."/>
            <person name="Pham P."/>
            <person name="Ruth R."/>
            <person name="San Lucas F."/>
            <person name="Warren J."/>
            <person name="Zhang J."/>
            <person name="Zhao Z."/>
            <person name="Zhou C."/>
            <person name="Zhu D."/>
            <person name="Lee S."/>
            <person name="Bess C."/>
            <person name="Blankenburg K."/>
            <person name="Forbes L."/>
            <person name="Fu Q."/>
            <person name="Gubbala S."/>
            <person name="Hirani K."/>
            <person name="Jayaseelan J.C."/>
            <person name="Lara F."/>
            <person name="Munidasa M."/>
            <person name="Palculict T."/>
            <person name="Patil S."/>
            <person name="Pu L.-L."/>
            <person name="Saada N."/>
            <person name="Tang L."/>
            <person name="Weissenberger G."/>
            <person name="Zhu Y."/>
            <person name="Hemphill L."/>
            <person name="Shang Y."/>
            <person name="Youmans B."/>
            <person name="Ayvaz T."/>
            <person name="Ross M."/>
            <person name="Santibanez J."/>
            <person name="Aqrawi P."/>
            <person name="Gross S."/>
            <person name="Joshi V."/>
            <person name="Fowler G."/>
            <person name="Nazareth L."/>
            <person name="Reid J."/>
            <person name="Worley K."/>
            <person name="Petrosino J."/>
            <person name="Highlander S."/>
            <person name="Gibbs R."/>
        </authorList>
    </citation>
    <scope>NUCLEOTIDE SEQUENCE [LARGE SCALE GENOMIC DNA]</scope>
    <source>
        <strain evidence="7 8">871</strain>
    </source>
</reference>
<dbReference type="STRING" id="1032488.HMPREF9371_1178"/>
<dbReference type="GO" id="GO:0022857">
    <property type="term" value="F:transmembrane transporter activity"/>
    <property type="evidence" value="ECO:0007669"/>
    <property type="project" value="InterPro"/>
</dbReference>
<feature type="transmembrane region" description="Helical" evidence="6">
    <location>
        <begin position="105"/>
        <end position="124"/>
    </location>
</feature>
<evidence type="ECO:0000256" key="5">
    <source>
        <dbReference type="ARBA" id="ARBA00023136"/>
    </source>
</evidence>
<accession>G4CHT9</accession>
<evidence type="ECO:0000256" key="3">
    <source>
        <dbReference type="ARBA" id="ARBA00022692"/>
    </source>
</evidence>
<feature type="transmembrane region" description="Helical" evidence="6">
    <location>
        <begin position="335"/>
        <end position="360"/>
    </location>
</feature>
<dbReference type="PANTHER" id="PTHR12778:SF10">
    <property type="entry name" value="MAJOR FACILITATOR SUPERFAMILY DOMAIN-CONTAINING PROTEIN 3"/>
    <property type="match status" value="1"/>
</dbReference>
<evidence type="ECO:0000256" key="2">
    <source>
        <dbReference type="ARBA" id="ARBA00022448"/>
    </source>
</evidence>
<organism evidence="7 8">
    <name type="scientific">Neisseria shayeganii 871</name>
    <dbReference type="NCBI Taxonomy" id="1032488"/>
    <lineage>
        <taxon>Bacteria</taxon>
        <taxon>Pseudomonadati</taxon>
        <taxon>Pseudomonadota</taxon>
        <taxon>Betaproteobacteria</taxon>
        <taxon>Neisseriales</taxon>
        <taxon>Neisseriaceae</taxon>
        <taxon>Neisseria</taxon>
    </lineage>
</organism>
<dbReference type="InterPro" id="IPR004752">
    <property type="entry name" value="AmpG_permease/AT-1"/>
</dbReference>
<keyword evidence="2" id="KW-0813">Transport</keyword>
<sequence>MPALFATRPAMSPTVSRPAERRQAWRNYADRRAWIMLALGFSAGVPILLIFSSLSLWLGEAGVERKTVTMFSWAALGYSFKFVWAPLIDALPLPVLSRRLGKRRGWLLLAQLLIITAILCMAAVDPAQGNALAFMAAGAVLLGFSSATQDVLIDAYRIEAAPNDNALQSVMSATYNAGYRIGMIVAGAGSLYLATWFGSAKEHYLYEAWRDTYWIMAAVMGLGVLTTLVIREPAGNAAPKHRFGAADNLRLLLMFVLAVSVFVFAFRTVGAWLPESSTPLNALLLETLRLGSAAAAAIGTGWLATAANIVPARVVRQTWIEPLADFFRRYGKRAVLLLALIGLYRISDIVAGVISNVFYADLGFSKDEIADAVKTFGVLMSIVGGFAGGLLAQRFPIMKMMMLGAVLAAATNLLFVLLAWAGHNNAVMYLAVGFDNFAAGLAGTVFVAFLSALTNIRFTAVQYALFSSIMTLLPKTLGGYSGAIVDNIGYDGFFTFTAALGVPILFLVWLADKQLDIRQPPQE</sequence>
<dbReference type="Gene3D" id="1.20.1250.20">
    <property type="entry name" value="MFS general substrate transporter like domains"/>
    <property type="match status" value="2"/>
</dbReference>
<keyword evidence="4 6" id="KW-1133">Transmembrane helix</keyword>
<name>G4CHT9_9NEIS</name>
<feature type="transmembrane region" description="Helical" evidence="6">
    <location>
        <begin position="212"/>
        <end position="230"/>
    </location>
</feature>